<feature type="domain" description="RING-type" evidence="9">
    <location>
        <begin position="39"/>
        <end position="227"/>
    </location>
</feature>
<evidence type="ECO:0000256" key="5">
    <source>
        <dbReference type="ARBA" id="ARBA00022737"/>
    </source>
</evidence>
<dbReference type="Gene3D" id="1.20.120.1750">
    <property type="match status" value="1"/>
</dbReference>
<protein>
    <recommendedName>
        <fullName evidence="2">RBR-type E3 ubiquitin transferase</fullName>
        <ecNumber evidence="2">2.3.2.31</ecNumber>
    </recommendedName>
</protein>
<keyword evidence="7" id="KW-0833">Ubl conjugation pathway</keyword>
<evidence type="ECO:0000256" key="3">
    <source>
        <dbReference type="ARBA" id="ARBA00022679"/>
    </source>
</evidence>
<comment type="caution">
    <text evidence="10">The sequence shown here is derived from an EMBL/GenBank/DDBJ whole genome shotgun (WGS) entry which is preliminary data.</text>
</comment>
<dbReference type="EC" id="2.3.2.31" evidence="2"/>
<name>A0A4U0VIR4_9PEZI</name>
<dbReference type="GO" id="GO:0016567">
    <property type="term" value="P:protein ubiquitination"/>
    <property type="evidence" value="ECO:0007669"/>
    <property type="project" value="InterPro"/>
</dbReference>
<dbReference type="PROSITE" id="PS00518">
    <property type="entry name" value="ZF_RING_1"/>
    <property type="match status" value="1"/>
</dbReference>
<evidence type="ECO:0000256" key="7">
    <source>
        <dbReference type="ARBA" id="ARBA00022786"/>
    </source>
</evidence>
<dbReference type="GO" id="GO:0061630">
    <property type="term" value="F:ubiquitin protein ligase activity"/>
    <property type="evidence" value="ECO:0007669"/>
    <property type="project" value="UniProtKB-EC"/>
</dbReference>
<comment type="catalytic activity">
    <reaction evidence="1">
        <text>[E2 ubiquitin-conjugating enzyme]-S-ubiquitinyl-L-cysteine + [acceptor protein]-L-lysine = [E2 ubiquitin-conjugating enzyme]-L-cysteine + [acceptor protein]-N(6)-ubiquitinyl-L-lysine.</text>
        <dbReference type="EC" id="2.3.2.31"/>
    </reaction>
</comment>
<dbReference type="OrthoDB" id="9977870at2759"/>
<keyword evidence="8" id="KW-0862">Zinc</keyword>
<accession>A0A4U0VIR4</accession>
<dbReference type="EMBL" id="NAJP01000002">
    <property type="protein sequence ID" value="TKA49064.1"/>
    <property type="molecule type" value="Genomic_DNA"/>
</dbReference>
<keyword evidence="5" id="KW-0677">Repeat</keyword>
<keyword evidence="4" id="KW-0479">Metal-binding</keyword>
<dbReference type="STRING" id="329885.A0A4U0VIR4"/>
<evidence type="ECO:0000313" key="10">
    <source>
        <dbReference type="EMBL" id="TKA49064.1"/>
    </source>
</evidence>
<dbReference type="InterPro" id="IPR017907">
    <property type="entry name" value="Znf_RING_CS"/>
</dbReference>
<reference evidence="10 11" key="1">
    <citation type="submission" date="2017-03" db="EMBL/GenBank/DDBJ databases">
        <title>Genomes of endolithic fungi from Antarctica.</title>
        <authorList>
            <person name="Coleine C."/>
            <person name="Masonjones S."/>
            <person name="Stajich J.E."/>
        </authorList>
    </citation>
    <scope>NUCLEOTIDE SEQUENCE [LARGE SCALE GENOMIC DNA]</scope>
    <source>
        <strain evidence="10 11">CCFEE 5311</strain>
    </source>
</reference>
<dbReference type="InterPro" id="IPR031127">
    <property type="entry name" value="E3_UB_ligase_RBR"/>
</dbReference>
<dbReference type="PANTHER" id="PTHR11685">
    <property type="entry name" value="RBR FAMILY RING FINGER AND IBR DOMAIN-CONTAINING"/>
    <property type="match status" value="1"/>
</dbReference>
<gene>
    <name evidence="10" type="ORF">B0A54_01140</name>
</gene>
<dbReference type="Pfam" id="PF01485">
    <property type="entry name" value="IBR"/>
    <property type="match status" value="2"/>
</dbReference>
<keyword evidence="6" id="KW-0863">Zinc-finger</keyword>
<evidence type="ECO:0000256" key="2">
    <source>
        <dbReference type="ARBA" id="ARBA00012251"/>
    </source>
</evidence>
<dbReference type="CDD" id="cd22584">
    <property type="entry name" value="Rcat_RBR_unk"/>
    <property type="match status" value="1"/>
</dbReference>
<evidence type="ECO:0000256" key="6">
    <source>
        <dbReference type="ARBA" id="ARBA00022771"/>
    </source>
</evidence>
<sequence length="320" mass="36171">MDDWNALRDALEGLDADTAELIIQLGLEDISAPAVEPGPRVECTSCSHLHPLPDNIKAPCGHDYCAACLENLYSSCMTDESLFPPRCCRQPFPWELVREKLSDDLQAAFPVKRIELETQNRTYCYVATCSAFIKPGDYDKHKAPCPECQSITCVKCKRQTHDGVCGEDSETEEFLARARQNGWQRCFGCRRVVELNIGCNHMTCLCGAQFCYVCGLVWKTCPCRQWDERRLLDRAEAQVNNARRGGGGAAGARDAPNHVAQVARAAQNLRDNHECNHGRWTRRRTGSLQCEECLFQAQVFVDECDRCHLRACYRCRTNRL</sequence>
<evidence type="ECO:0000256" key="4">
    <source>
        <dbReference type="ARBA" id="ARBA00022723"/>
    </source>
</evidence>
<dbReference type="Proteomes" id="UP000310066">
    <property type="component" value="Unassembled WGS sequence"/>
</dbReference>
<dbReference type="SUPFAM" id="SSF57850">
    <property type="entry name" value="RING/U-box"/>
    <property type="match status" value="2"/>
</dbReference>
<dbReference type="AlphaFoldDB" id="A0A4U0VIR4"/>
<keyword evidence="3" id="KW-0808">Transferase</keyword>
<dbReference type="GO" id="GO:0008270">
    <property type="term" value="F:zinc ion binding"/>
    <property type="evidence" value="ECO:0007669"/>
    <property type="project" value="UniProtKB-KW"/>
</dbReference>
<evidence type="ECO:0000259" key="9">
    <source>
        <dbReference type="PROSITE" id="PS51873"/>
    </source>
</evidence>
<dbReference type="InterPro" id="IPR044066">
    <property type="entry name" value="TRIAD_supradom"/>
</dbReference>
<dbReference type="PROSITE" id="PS51873">
    <property type="entry name" value="TRIAD"/>
    <property type="match status" value="1"/>
</dbReference>
<evidence type="ECO:0000256" key="8">
    <source>
        <dbReference type="ARBA" id="ARBA00022833"/>
    </source>
</evidence>
<proteinExistence type="predicted"/>
<dbReference type="InterPro" id="IPR002867">
    <property type="entry name" value="IBR_dom"/>
</dbReference>
<organism evidence="10 11">
    <name type="scientific">Friedmanniomyces endolithicus</name>
    <dbReference type="NCBI Taxonomy" id="329885"/>
    <lineage>
        <taxon>Eukaryota</taxon>
        <taxon>Fungi</taxon>
        <taxon>Dikarya</taxon>
        <taxon>Ascomycota</taxon>
        <taxon>Pezizomycotina</taxon>
        <taxon>Dothideomycetes</taxon>
        <taxon>Dothideomycetidae</taxon>
        <taxon>Mycosphaerellales</taxon>
        <taxon>Teratosphaeriaceae</taxon>
        <taxon>Friedmanniomyces</taxon>
    </lineage>
</organism>
<evidence type="ECO:0000313" key="11">
    <source>
        <dbReference type="Proteomes" id="UP000310066"/>
    </source>
</evidence>
<evidence type="ECO:0000256" key="1">
    <source>
        <dbReference type="ARBA" id="ARBA00001798"/>
    </source>
</evidence>